<proteinExistence type="predicted"/>
<name>A0A367X8K0_9PROT</name>
<dbReference type="Pfam" id="PF09955">
    <property type="entry name" value="DUF2189"/>
    <property type="match status" value="1"/>
</dbReference>
<evidence type="ECO:0000256" key="1">
    <source>
        <dbReference type="SAM" id="Phobius"/>
    </source>
</evidence>
<accession>A0A367X8K0</accession>
<keyword evidence="1" id="KW-0472">Membrane</keyword>
<comment type="caution">
    <text evidence="2">The sequence shown here is derived from an EMBL/GenBank/DDBJ whole genome shotgun (WGS) entry which is preliminary data.</text>
</comment>
<dbReference type="Proteomes" id="UP000252266">
    <property type="component" value="Unassembled WGS sequence"/>
</dbReference>
<evidence type="ECO:0000313" key="2">
    <source>
        <dbReference type="EMBL" id="RCK49983.1"/>
    </source>
</evidence>
<feature type="transmembrane region" description="Helical" evidence="1">
    <location>
        <begin position="216"/>
        <end position="249"/>
    </location>
</feature>
<feature type="transmembrane region" description="Helical" evidence="1">
    <location>
        <begin position="164"/>
        <end position="195"/>
    </location>
</feature>
<organism evidence="2 3">
    <name type="scientific">Thalassospira xiamenensis</name>
    <dbReference type="NCBI Taxonomy" id="220697"/>
    <lineage>
        <taxon>Bacteria</taxon>
        <taxon>Pseudomonadati</taxon>
        <taxon>Pseudomonadota</taxon>
        <taxon>Alphaproteobacteria</taxon>
        <taxon>Rhodospirillales</taxon>
        <taxon>Thalassospiraceae</taxon>
        <taxon>Thalassospira</taxon>
    </lineage>
</organism>
<dbReference type="EMBL" id="JPWJ01000006">
    <property type="protein sequence ID" value="RCK49983.1"/>
    <property type="molecule type" value="Genomic_DNA"/>
</dbReference>
<keyword evidence="1" id="KW-1133">Transmembrane helix</keyword>
<sequence length="263" mass="28582">MTTIPPTAPPLAKPNVWKKDLPVSTAFVWLSAGWRDFKHSPGSSIFYGIGVWLVSVLLLVGMFLFNYDYILLPVLSGFLIVGPVIAVGLYQKSSDIAQNKRVSLMRMLFVRVKSGGQIVFAGVLLLLLMLLWMRAAVILYALFFGLRPFPGFDDISATLLHDPYGIALIIVGSAVGGVFAAFSYAISVFSLPVLLSRTTDALTAMGMSMAIVWNNLSLMIAWGAIVLALVTLSIVTGLIGMIVVFPILGHATWHAYQTMCSEH</sequence>
<evidence type="ECO:0000313" key="3">
    <source>
        <dbReference type="Proteomes" id="UP000252266"/>
    </source>
</evidence>
<feature type="transmembrane region" description="Helical" evidence="1">
    <location>
        <begin position="70"/>
        <end position="90"/>
    </location>
</feature>
<keyword evidence="1" id="KW-0812">Transmembrane</keyword>
<protein>
    <submittedName>
        <fullName evidence="2">Cytochrome C oxidase subunit I</fullName>
    </submittedName>
</protein>
<reference evidence="2 3" key="1">
    <citation type="submission" date="2014-07" db="EMBL/GenBank/DDBJ databases">
        <title>Draft genome sequence of Thalassospira xiamenensis IB13.</title>
        <authorList>
            <person name="Lai Q."/>
            <person name="Shao Z."/>
        </authorList>
    </citation>
    <scope>NUCLEOTIDE SEQUENCE [LARGE SCALE GENOMIC DNA]</scope>
    <source>
        <strain evidence="2 3">IB13</strain>
    </source>
</reference>
<gene>
    <name evidence="2" type="ORF">TH44_11960</name>
</gene>
<feature type="transmembrane region" description="Helical" evidence="1">
    <location>
        <begin position="118"/>
        <end position="144"/>
    </location>
</feature>
<dbReference type="InterPro" id="IPR018692">
    <property type="entry name" value="DUF2189"/>
</dbReference>
<feature type="transmembrane region" description="Helical" evidence="1">
    <location>
        <begin position="45"/>
        <end position="64"/>
    </location>
</feature>
<dbReference type="AlphaFoldDB" id="A0A367X8K0"/>
<dbReference type="RefSeq" id="WP_062958867.1">
    <property type="nucleotide sequence ID" value="NZ_JALLPZ010000001.1"/>
</dbReference>